<reference evidence="1" key="1">
    <citation type="submission" date="2014-09" db="EMBL/GenBank/DDBJ databases">
        <authorList>
            <person name="Magalhaes I.L.F."/>
            <person name="Oliveira U."/>
            <person name="Santos F.R."/>
            <person name="Vidigal T.H.D.A."/>
            <person name="Brescovit A.D."/>
            <person name="Santos A.J."/>
        </authorList>
    </citation>
    <scope>NUCLEOTIDE SEQUENCE</scope>
    <source>
        <tissue evidence="1">Shoot tissue taken approximately 20 cm above the soil surface</tissue>
    </source>
</reference>
<dbReference type="AlphaFoldDB" id="A0A0A9DPG0"/>
<protein>
    <submittedName>
        <fullName evidence="1">Uncharacterized protein</fullName>
    </submittedName>
</protein>
<dbReference type="EMBL" id="GBRH01212268">
    <property type="protein sequence ID" value="JAD85627.1"/>
    <property type="molecule type" value="Transcribed_RNA"/>
</dbReference>
<accession>A0A0A9DPG0</accession>
<reference evidence="1" key="2">
    <citation type="journal article" date="2015" name="Data Brief">
        <title>Shoot transcriptome of the giant reed, Arundo donax.</title>
        <authorList>
            <person name="Barrero R.A."/>
            <person name="Guerrero F.D."/>
            <person name="Moolhuijzen P."/>
            <person name="Goolsby J.A."/>
            <person name="Tidwell J."/>
            <person name="Bellgard S.E."/>
            <person name="Bellgard M.I."/>
        </authorList>
    </citation>
    <scope>NUCLEOTIDE SEQUENCE</scope>
    <source>
        <tissue evidence="1">Shoot tissue taken approximately 20 cm above the soil surface</tissue>
    </source>
</reference>
<proteinExistence type="predicted"/>
<sequence length="39" mass="4529">MSYKIQRNTTKKISTRHGYRVQKQHDTLIALIENKSGSP</sequence>
<organism evidence="1">
    <name type="scientific">Arundo donax</name>
    <name type="common">Giant reed</name>
    <name type="synonym">Donax arundinaceus</name>
    <dbReference type="NCBI Taxonomy" id="35708"/>
    <lineage>
        <taxon>Eukaryota</taxon>
        <taxon>Viridiplantae</taxon>
        <taxon>Streptophyta</taxon>
        <taxon>Embryophyta</taxon>
        <taxon>Tracheophyta</taxon>
        <taxon>Spermatophyta</taxon>
        <taxon>Magnoliopsida</taxon>
        <taxon>Liliopsida</taxon>
        <taxon>Poales</taxon>
        <taxon>Poaceae</taxon>
        <taxon>PACMAD clade</taxon>
        <taxon>Arundinoideae</taxon>
        <taxon>Arundineae</taxon>
        <taxon>Arundo</taxon>
    </lineage>
</organism>
<evidence type="ECO:0000313" key="1">
    <source>
        <dbReference type="EMBL" id="JAD85627.1"/>
    </source>
</evidence>
<name>A0A0A9DPG0_ARUDO</name>